<name>A0A5J6TKX4_9CAUD</name>
<evidence type="ECO:0000313" key="7">
    <source>
        <dbReference type="Proteomes" id="UP000326764"/>
    </source>
</evidence>
<keyword evidence="2" id="KW-0378">Hydrolase</keyword>
<dbReference type="Proteomes" id="UP000326764">
    <property type="component" value="Segment"/>
</dbReference>
<accession>A0A5J6TKX4</accession>
<organism evidence="6 7">
    <name type="scientific">Gordonia phage Gibbin</name>
    <dbReference type="NCBI Taxonomy" id="2599843"/>
    <lineage>
        <taxon>Viruses</taxon>
        <taxon>Duplodnaviria</taxon>
        <taxon>Heunggongvirae</taxon>
        <taxon>Uroviricota</taxon>
        <taxon>Caudoviricetes</taxon>
        <taxon>Dovevirinae</taxon>
        <taxon>Lambovirus</taxon>
        <taxon>Lambovirus gibbin</taxon>
    </lineage>
</organism>
<dbReference type="GO" id="GO:0005524">
    <property type="term" value="F:ATP binding"/>
    <property type="evidence" value="ECO:0007669"/>
    <property type="project" value="UniProtKB-KW"/>
</dbReference>
<dbReference type="Pfam" id="PF09250">
    <property type="entry name" value="Prim-Pol"/>
    <property type="match status" value="1"/>
</dbReference>
<protein>
    <submittedName>
        <fullName evidence="6">DNA primase/polymerase</fullName>
    </submittedName>
</protein>
<dbReference type="Pfam" id="PF08706">
    <property type="entry name" value="D5_N"/>
    <property type="match status" value="1"/>
</dbReference>
<dbReference type="SMART" id="SM00943">
    <property type="entry name" value="Prim-Pol"/>
    <property type="match status" value="1"/>
</dbReference>
<keyword evidence="3" id="KW-0067">ATP-binding</keyword>
<evidence type="ECO:0000256" key="3">
    <source>
        <dbReference type="ARBA" id="ARBA00022840"/>
    </source>
</evidence>
<dbReference type="InterPro" id="IPR014818">
    <property type="entry name" value="Phage/plasmid_primase_P4_C"/>
</dbReference>
<evidence type="ECO:0000313" key="6">
    <source>
        <dbReference type="EMBL" id="QFG10624.1"/>
    </source>
</evidence>
<dbReference type="InterPro" id="IPR045455">
    <property type="entry name" value="NrS-1_pol-like_helicase"/>
</dbReference>
<dbReference type="RefSeq" id="YP_009852443.1">
    <property type="nucleotide sequence ID" value="NC_048812.1"/>
</dbReference>
<dbReference type="InterPro" id="IPR006500">
    <property type="entry name" value="Helicase_put_C_phage/plasmid"/>
</dbReference>
<keyword evidence="7" id="KW-1185">Reference proteome</keyword>
<keyword evidence="1" id="KW-0547">Nucleotide-binding</keyword>
<dbReference type="PANTHER" id="PTHR35372">
    <property type="entry name" value="ATP BINDING PROTEIN-RELATED"/>
    <property type="match status" value="1"/>
</dbReference>
<feature type="domain" description="SF3 helicase" evidence="5">
    <location>
        <begin position="573"/>
        <end position="732"/>
    </location>
</feature>
<sequence length="891" mass="101533">MTEPVRNLNSQRPFRRSAKEYFQKGWIPIALKPRLKEPENKGSTGRKNPAPSNRKAIFEFVKAEGKSSPEAANVGVRLSHEVIGIDIDDYDKKKGWTKYEELAKKYGELPPTVISTARPESKRSGIRFFRIPKKHVGKLSWSGKAADDIDIIQHDHRYAVVAPSYNPDAKAEYRWYTADWEPTDIPTVADLPELPEKWVEYLTRGYIDKTERPIDMDSTVGQVEKWYESRTDQTEMCRQMQSRLKTALGRLEEAAAHYPLLDSHFSIIKAGAEGHRGSLEAAAELEAAWLDRIKAEDGKRHGLSTARNEIFRSRIGAMRISKAEIEEMEDAGASNSKSRCTCVDLTEDEGTEDSPVSSYIALAPTGTLRDPAEYGTTDTGNAEHLWDLTAKGNLIWVTGHDRFILWNGERWYPDNIEHRLTVNCYRRMNERQEKWLQAMLQVARSQTDEAEAKKMYAQAKAWQGFVNSSADIPRLERCLKRYRNVNLESSIHAERLDGNNYLLGMENGVLDFTTNPPSFRQAHKSDYVMLNTGVDFWPEGLRDIKQRISEDQDLFMGYKYWNSYLDTFLPEPELRHFTQKILGTVLTGVNEERIMIFLKGKTGSGKSTMLSAIMDALGDYAGVISYDAFNKKDDANPSMVDALSKRLLTFSEMGDSVKIDAEVLKRIAGGSDPIKVRNLYSKTMIEKVFGGTVVVGTNSSPEIKNYDKALDARLCVIPFDHQIMKNGDRTKMNTGMPELLKRYARPIIFHWLYEGYLMYRREGISRNEWPELVELATADFSDDVSDFGLFIKECIVPVEYDGTDFESRDRSAISAESAYRRYKKWVQRHDPDGNDDYAMGPRQFNKKMDSNGFQKKRVRLQPETEAKAAQYAFLGCQFAEEATTVNFKSGA</sequence>
<dbReference type="Gene3D" id="3.40.50.300">
    <property type="entry name" value="P-loop containing nucleotide triphosphate hydrolases"/>
    <property type="match status" value="1"/>
</dbReference>
<feature type="region of interest" description="Disordered" evidence="4">
    <location>
        <begin position="33"/>
        <end position="54"/>
    </location>
</feature>
<gene>
    <name evidence="6" type="primary">90</name>
    <name evidence="6" type="ORF">PBI_GIBBIN_90</name>
</gene>
<evidence type="ECO:0000256" key="1">
    <source>
        <dbReference type="ARBA" id="ARBA00022741"/>
    </source>
</evidence>
<dbReference type="InterPro" id="IPR014015">
    <property type="entry name" value="Helicase_SF3_DNA-vir"/>
</dbReference>
<dbReference type="NCBIfam" id="TIGR01613">
    <property type="entry name" value="primase_Cterm"/>
    <property type="match status" value="1"/>
</dbReference>
<dbReference type="EMBL" id="MN234190">
    <property type="protein sequence ID" value="QFG10624.1"/>
    <property type="molecule type" value="Genomic_DNA"/>
</dbReference>
<dbReference type="Pfam" id="PF19263">
    <property type="entry name" value="DUF5906"/>
    <property type="match status" value="1"/>
</dbReference>
<evidence type="ECO:0000256" key="4">
    <source>
        <dbReference type="SAM" id="MobiDB-lite"/>
    </source>
</evidence>
<dbReference type="KEGG" id="vg:55623065"/>
<evidence type="ECO:0000256" key="2">
    <source>
        <dbReference type="ARBA" id="ARBA00022801"/>
    </source>
</evidence>
<proteinExistence type="predicted"/>
<dbReference type="GeneID" id="55623065"/>
<dbReference type="PANTHER" id="PTHR35372:SF2">
    <property type="entry name" value="SF3 HELICASE DOMAIN-CONTAINING PROTEIN"/>
    <property type="match status" value="1"/>
</dbReference>
<dbReference type="SUPFAM" id="SSF56747">
    <property type="entry name" value="Prim-pol domain"/>
    <property type="match status" value="1"/>
</dbReference>
<dbReference type="InterPro" id="IPR015330">
    <property type="entry name" value="DNA_primase/pol_bifunc_N"/>
</dbReference>
<dbReference type="InterPro" id="IPR051620">
    <property type="entry name" value="ORF904-like_C"/>
</dbReference>
<dbReference type="InterPro" id="IPR027417">
    <property type="entry name" value="P-loop_NTPase"/>
</dbReference>
<dbReference type="GO" id="GO:0016787">
    <property type="term" value="F:hydrolase activity"/>
    <property type="evidence" value="ECO:0007669"/>
    <property type="project" value="UniProtKB-KW"/>
</dbReference>
<dbReference type="PROSITE" id="PS51206">
    <property type="entry name" value="SF3_HELICASE_1"/>
    <property type="match status" value="1"/>
</dbReference>
<evidence type="ECO:0000259" key="5">
    <source>
        <dbReference type="PROSITE" id="PS51206"/>
    </source>
</evidence>
<reference evidence="6 7" key="1">
    <citation type="submission" date="2019-07" db="EMBL/GenBank/DDBJ databases">
        <authorList>
            <person name="Lauer M.J."/>
            <person name="Stoner T.H."/>
            <person name="Garlena R.A."/>
            <person name="Russell D.A."/>
            <person name="Pope W.H."/>
            <person name="Jacobs-Sera D."/>
            <person name="Hatfull G.F."/>
        </authorList>
    </citation>
    <scope>NUCLEOTIDE SEQUENCE [LARGE SCALE GENOMIC DNA]</scope>
</reference>
<dbReference type="SUPFAM" id="SSF52540">
    <property type="entry name" value="P-loop containing nucleoside triphosphate hydrolases"/>
    <property type="match status" value="1"/>
</dbReference>